<dbReference type="Proteomes" id="UP001595755">
    <property type="component" value="Unassembled WGS sequence"/>
</dbReference>
<evidence type="ECO:0000313" key="9">
    <source>
        <dbReference type="Proteomes" id="UP001595755"/>
    </source>
</evidence>
<feature type="coiled-coil region" evidence="6">
    <location>
        <begin position="3"/>
        <end position="30"/>
    </location>
</feature>
<evidence type="ECO:0000256" key="1">
    <source>
        <dbReference type="ARBA" id="ARBA00022741"/>
    </source>
</evidence>
<dbReference type="InterPro" id="IPR014016">
    <property type="entry name" value="UvrD-like_ATP-bd"/>
</dbReference>
<dbReference type="EMBL" id="JBHSED010000065">
    <property type="protein sequence ID" value="MFC4306752.1"/>
    <property type="molecule type" value="Genomic_DNA"/>
</dbReference>
<gene>
    <name evidence="8" type="primary">helD</name>
    <name evidence="8" type="ORF">ACFO1S_25355</name>
</gene>
<proteinExistence type="predicted"/>
<dbReference type="PROSITE" id="PS51198">
    <property type="entry name" value="UVRD_HELICASE_ATP_BIND"/>
    <property type="match status" value="1"/>
</dbReference>
<dbReference type="Pfam" id="PF13538">
    <property type="entry name" value="UvrD_C_2"/>
    <property type="match status" value="1"/>
</dbReference>
<dbReference type="PANTHER" id="PTHR11070:SF17">
    <property type="entry name" value="DNA HELICASE IV"/>
    <property type="match status" value="1"/>
</dbReference>
<keyword evidence="2 5" id="KW-0378">Hydrolase</keyword>
<comment type="caution">
    <text evidence="8">The sequence shown here is derived from an EMBL/GenBank/DDBJ whole genome shotgun (WGS) entry which is preliminary data.</text>
</comment>
<feature type="domain" description="UvrD-like helicase ATP-binding" evidence="7">
    <location>
        <begin position="210"/>
        <end position="638"/>
    </location>
</feature>
<evidence type="ECO:0000256" key="3">
    <source>
        <dbReference type="ARBA" id="ARBA00022806"/>
    </source>
</evidence>
<feature type="binding site" evidence="5">
    <location>
        <begin position="231"/>
        <end position="238"/>
    </location>
    <ligand>
        <name>ATP</name>
        <dbReference type="ChEBI" id="CHEBI:30616"/>
    </ligand>
</feature>
<keyword evidence="6" id="KW-0175">Coiled coil</keyword>
<dbReference type="SUPFAM" id="SSF52540">
    <property type="entry name" value="P-loop containing nucleoside triphosphate hydrolases"/>
    <property type="match status" value="1"/>
</dbReference>
<dbReference type="PANTHER" id="PTHR11070">
    <property type="entry name" value="UVRD / RECB / PCRA DNA HELICASE FAMILY MEMBER"/>
    <property type="match status" value="1"/>
</dbReference>
<dbReference type="InterPro" id="IPR048228">
    <property type="entry name" value="HelD_bacillota"/>
</dbReference>
<evidence type="ECO:0000256" key="2">
    <source>
        <dbReference type="ARBA" id="ARBA00022801"/>
    </source>
</evidence>
<evidence type="ECO:0000313" key="8">
    <source>
        <dbReference type="EMBL" id="MFC4306752.1"/>
    </source>
</evidence>
<dbReference type="NCBIfam" id="NF041464">
    <property type="entry name" value="HelD_BACSU"/>
    <property type="match status" value="1"/>
</dbReference>
<reference evidence="9" key="1">
    <citation type="journal article" date="2019" name="Int. J. Syst. Evol. Microbiol.">
        <title>The Global Catalogue of Microorganisms (GCM) 10K type strain sequencing project: providing services to taxonomists for standard genome sequencing and annotation.</title>
        <authorList>
            <consortium name="The Broad Institute Genomics Platform"/>
            <consortium name="The Broad Institute Genome Sequencing Center for Infectious Disease"/>
            <person name="Wu L."/>
            <person name="Ma J."/>
        </authorList>
    </citation>
    <scope>NUCLEOTIDE SEQUENCE [LARGE SCALE GENOMIC DNA]</scope>
    <source>
        <strain evidence="9">CGMCC 4.1641</strain>
    </source>
</reference>
<name>A0ABV8SIE2_9BACL</name>
<dbReference type="InterPro" id="IPR027417">
    <property type="entry name" value="P-loop_NTPase"/>
</dbReference>
<dbReference type="Pfam" id="PF00580">
    <property type="entry name" value="UvrD-helicase"/>
    <property type="match status" value="1"/>
</dbReference>
<dbReference type="RefSeq" id="WP_204602127.1">
    <property type="nucleotide sequence ID" value="NZ_JBHSED010000065.1"/>
</dbReference>
<dbReference type="InterPro" id="IPR000212">
    <property type="entry name" value="DNA_helicase_UvrD/REP"/>
</dbReference>
<protein>
    <submittedName>
        <fullName evidence="8">RNA polymerase recycling motor HelD</fullName>
    </submittedName>
</protein>
<evidence type="ECO:0000259" key="7">
    <source>
        <dbReference type="PROSITE" id="PS51198"/>
    </source>
</evidence>
<keyword evidence="9" id="KW-1185">Reference proteome</keyword>
<evidence type="ECO:0000256" key="4">
    <source>
        <dbReference type="ARBA" id="ARBA00022840"/>
    </source>
</evidence>
<dbReference type="Gene3D" id="3.40.50.300">
    <property type="entry name" value="P-loop containing nucleotide triphosphate hydrolases"/>
    <property type="match status" value="3"/>
</dbReference>
<keyword evidence="4 5" id="KW-0067">ATP-binding</keyword>
<evidence type="ECO:0000256" key="5">
    <source>
        <dbReference type="PROSITE-ProRule" id="PRU00560"/>
    </source>
</evidence>
<sequence length="805" mass="92738">MEAKDWRQEQERLERVRNKLQAKIAELEPEIAGLYGQAADIRKRFWEEVTINTSTYEDFEETFYTINQQSALLAERERSHRLMARQWESMNRLLPSPYFGRIDFREAGLSLDEQIYIGVSSFVDEDGLSFLIYDWRTPIASLYYDCSPGPASYDTPVGRIEGTMELKRQFQIQNGQIRNMFDASETIGDSLLQQVLGKGADSQMKSIVATIQKEQNAIIRNDKSRMLIVQGAAGSGKTSAALQRVAYLLYKHRQTISADQIVLFSPNPMFASYISTVLPELGEENMQQTTFQEYLDYWLGSSLRLEDPFDQIEYVLTEPGAPGYEARLQGIEYKASEAFLQALKNYGVELGRKGMRFKSVRFRDRDLITEERMQATFYGYDRALPLFNRVALLQEWLLNELVSLERREREATWVQEELNYLDNEQYAEVFFMLHKEKGVFDMAEQFAAIREKLDNKPREDESEFDFASKEEGLLRKQIVKECFKPLRKSVKKFLFLDIIAIYDQLFGEEADYREKTSGCAVPPLWPEICRQTKEKLLRKELFYEDATPLLYVKELIEGVRTNTEIRHVFVDEGQDYSPFQYEYLKKLFPRARMTVLGDFGQAIFMQATSLDAPDSPLVRLYGEDETSLIRLLRSYRSTKEIVEFTRSMLPEGEKIAPFERGGRKPLLTRRDGGEKRDAQIAADIAALRAEGFDSIAVITKTAAASREAYESLRILGGEALQLITKDTLGFEKGVMVIPVYLAKGVEFDGVLIYDASSEAYGRDNERKLLYTACTRAMHRLHLYTTGDWSPFVQALPAKLYEEAPH</sequence>
<dbReference type="InterPro" id="IPR027785">
    <property type="entry name" value="UvrD-like_helicase_C"/>
</dbReference>
<evidence type="ECO:0000256" key="6">
    <source>
        <dbReference type="SAM" id="Coils"/>
    </source>
</evidence>
<accession>A0ABV8SIE2</accession>
<keyword evidence="1 5" id="KW-0547">Nucleotide-binding</keyword>
<keyword evidence="3 5" id="KW-0347">Helicase</keyword>
<organism evidence="8 9">
    <name type="scientific">Cohnella boryungensis</name>
    <dbReference type="NCBI Taxonomy" id="768479"/>
    <lineage>
        <taxon>Bacteria</taxon>
        <taxon>Bacillati</taxon>
        <taxon>Bacillota</taxon>
        <taxon>Bacilli</taxon>
        <taxon>Bacillales</taxon>
        <taxon>Paenibacillaceae</taxon>
        <taxon>Cohnella</taxon>
    </lineage>
</organism>